<evidence type="ECO:0000313" key="2">
    <source>
        <dbReference type="Proteomes" id="UP000289718"/>
    </source>
</evidence>
<dbReference type="RefSeq" id="WP_129060139.1">
    <property type="nucleotide sequence ID" value="NZ_NXIE01000001.1"/>
</dbReference>
<dbReference type="AlphaFoldDB" id="A0A4Q1B646"/>
<dbReference type="EMBL" id="NXIE01000001">
    <property type="protein sequence ID" value="RXK14029.1"/>
    <property type="molecule type" value="Genomic_DNA"/>
</dbReference>
<comment type="caution">
    <text evidence="1">The sequence shown here is derived from an EMBL/GenBank/DDBJ whole genome shotgun (WGS) entry which is preliminary data.</text>
</comment>
<organism evidence="1 2">
    <name type="scientific">Halarcobacter mediterraneus</name>
    <dbReference type="NCBI Taxonomy" id="2023153"/>
    <lineage>
        <taxon>Bacteria</taxon>
        <taxon>Pseudomonadati</taxon>
        <taxon>Campylobacterota</taxon>
        <taxon>Epsilonproteobacteria</taxon>
        <taxon>Campylobacterales</taxon>
        <taxon>Arcobacteraceae</taxon>
        <taxon>Halarcobacter</taxon>
    </lineage>
</organism>
<dbReference type="OrthoDB" id="5346538at2"/>
<evidence type="ECO:0000313" key="1">
    <source>
        <dbReference type="EMBL" id="RXK14029.1"/>
    </source>
</evidence>
<proteinExistence type="predicted"/>
<gene>
    <name evidence="1" type="ORF">CP965_00850</name>
</gene>
<name>A0A4Q1B646_9BACT</name>
<protein>
    <submittedName>
        <fullName evidence="1">FAD-binding protein</fullName>
    </submittedName>
</protein>
<sequence length="79" mass="9208">MCSIYEDLIPKKVLFSLKEIEQMGIIKTSMSKKLILQRKLEIVKIGNKNHISRIELIRYLDENTISLNSIEFSQNKNIA</sequence>
<dbReference type="Proteomes" id="UP000289718">
    <property type="component" value="Unassembled WGS sequence"/>
</dbReference>
<reference evidence="1 2" key="1">
    <citation type="submission" date="2017-09" db="EMBL/GenBank/DDBJ databases">
        <title>Genomics of the genus Arcobacter.</title>
        <authorList>
            <person name="Perez-Cataluna A."/>
            <person name="Figueras M.J."/>
            <person name="Salas-Masso N."/>
        </authorList>
    </citation>
    <scope>NUCLEOTIDE SEQUENCE [LARGE SCALE GENOMIC DNA]</scope>
    <source>
        <strain evidence="1 2">F156-34</strain>
    </source>
</reference>
<accession>A0A4Q1B646</accession>
<keyword evidence="2" id="KW-1185">Reference proteome</keyword>